<accession>A0A8S2VYB3</accession>
<feature type="repeat" description="Filamin" evidence="1">
    <location>
        <begin position="1"/>
        <end position="42"/>
    </location>
</feature>
<dbReference type="InterPro" id="IPR014756">
    <property type="entry name" value="Ig_E-set"/>
</dbReference>
<evidence type="ECO:0000313" key="6">
    <source>
        <dbReference type="Proteomes" id="UP000681967"/>
    </source>
</evidence>
<dbReference type="Proteomes" id="UP000681967">
    <property type="component" value="Unassembled WGS sequence"/>
</dbReference>
<evidence type="ECO:0000313" key="4">
    <source>
        <dbReference type="EMBL" id="CAF4749838.1"/>
    </source>
</evidence>
<protein>
    <submittedName>
        <fullName evidence="2">Uncharacterized protein</fullName>
    </submittedName>
</protein>
<dbReference type="AlphaFoldDB" id="A0A8S2VYB3"/>
<sequence length="42" mass="4345">QPCEFLIDTTNAGAGALAVTVDGPSKVQLDCKEVIEGKLISI</sequence>
<reference evidence="2" key="1">
    <citation type="submission" date="2021-02" db="EMBL/GenBank/DDBJ databases">
        <authorList>
            <person name="Nowell W R."/>
        </authorList>
    </citation>
    <scope>NUCLEOTIDE SEQUENCE</scope>
</reference>
<organism evidence="2 6">
    <name type="scientific">Rotaria magnacalcarata</name>
    <dbReference type="NCBI Taxonomy" id="392030"/>
    <lineage>
        <taxon>Eukaryota</taxon>
        <taxon>Metazoa</taxon>
        <taxon>Spiralia</taxon>
        <taxon>Gnathifera</taxon>
        <taxon>Rotifera</taxon>
        <taxon>Eurotatoria</taxon>
        <taxon>Bdelloidea</taxon>
        <taxon>Philodinida</taxon>
        <taxon>Philodinidae</taxon>
        <taxon>Rotaria</taxon>
    </lineage>
</organism>
<dbReference type="EMBL" id="CAJOBJ010137808">
    <property type="protein sequence ID" value="CAF4749838.1"/>
    <property type="molecule type" value="Genomic_DNA"/>
</dbReference>
<dbReference type="EMBL" id="CAJOBH010062551">
    <property type="protein sequence ID" value="CAF4432609.1"/>
    <property type="molecule type" value="Genomic_DNA"/>
</dbReference>
<dbReference type="EMBL" id="CAJOBH010056778">
    <property type="protein sequence ID" value="CAF4405919.1"/>
    <property type="molecule type" value="Genomic_DNA"/>
</dbReference>
<evidence type="ECO:0000313" key="3">
    <source>
        <dbReference type="EMBL" id="CAF4432609.1"/>
    </source>
</evidence>
<comment type="caution">
    <text evidence="2">The sequence shown here is derived from an EMBL/GenBank/DDBJ whole genome shotgun (WGS) entry which is preliminary data.</text>
</comment>
<feature type="non-terminal residue" evidence="2">
    <location>
        <position position="1"/>
    </location>
</feature>
<proteinExistence type="predicted"/>
<evidence type="ECO:0000256" key="1">
    <source>
        <dbReference type="PROSITE-ProRule" id="PRU00087"/>
    </source>
</evidence>
<dbReference type="EMBL" id="CAJOBJ010195875">
    <property type="protein sequence ID" value="CAF4968430.1"/>
    <property type="molecule type" value="Genomic_DNA"/>
</dbReference>
<name>A0A8S2VYB3_9BILA</name>
<dbReference type="PROSITE" id="PS50194">
    <property type="entry name" value="FILAMIN_REPEAT"/>
    <property type="match status" value="1"/>
</dbReference>
<dbReference type="SUPFAM" id="SSF81296">
    <property type="entry name" value="E set domains"/>
    <property type="match status" value="1"/>
</dbReference>
<evidence type="ECO:0000313" key="2">
    <source>
        <dbReference type="EMBL" id="CAF4405919.1"/>
    </source>
</evidence>
<dbReference type="InterPro" id="IPR017868">
    <property type="entry name" value="Filamin/ABP280_repeat-like"/>
</dbReference>
<evidence type="ECO:0000313" key="5">
    <source>
        <dbReference type="EMBL" id="CAF4968430.1"/>
    </source>
</evidence>
<gene>
    <name evidence="2" type="ORF">BYL167_LOCUS31761</name>
    <name evidence="3" type="ORF">BYL167_LOCUS32954</name>
    <name evidence="4" type="ORF">GIL414_LOCUS45102</name>
    <name evidence="5" type="ORF">GIL414_LOCUS55276</name>
</gene>
<dbReference type="Gene3D" id="2.60.40.10">
    <property type="entry name" value="Immunoglobulins"/>
    <property type="match status" value="1"/>
</dbReference>
<dbReference type="InterPro" id="IPR013783">
    <property type="entry name" value="Ig-like_fold"/>
</dbReference>
<dbReference type="Proteomes" id="UP000681720">
    <property type="component" value="Unassembled WGS sequence"/>
</dbReference>